<dbReference type="STRING" id="252740.A0A423WJT1"/>
<feature type="region of interest" description="Disordered" evidence="1">
    <location>
        <begin position="373"/>
        <end position="393"/>
    </location>
</feature>
<keyword evidence="2" id="KW-1133">Transmembrane helix</keyword>
<feature type="region of interest" description="Disordered" evidence="1">
    <location>
        <begin position="460"/>
        <end position="514"/>
    </location>
</feature>
<keyword evidence="2" id="KW-0812">Transmembrane</keyword>
<accession>A0A423WJT1</accession>
<gene>
    <name evidence="3" type="ORF">VSDG_01533</name>
</gene>
<comment type="caution">
    <text evidence="3">The sequence shown here is derived from an EMBL/GenBank/DDBJ whole genome shotgun (WGS) entry which is preliminary data.</text>
</comment>
<evidence type="ECO:0000256" key="2">
    <source>
        <dbReference type="SAM" id="Phobius"/>
    </source>
</evidence>
<evidence type="ECO:0000256" key="1">
    <source>
        <dbReference type="SAM" id="MobiDB-lite"/>
    </source>
</evidence>
<feature type="region of interest" description="Disordered" evidence="1">
    <location>
        <begin position="409"/>
        <end position="433"/>
    </location>
</feature>
<feature type="transmembrane region" description="Helical" evidence="2">
    <location>
        <begin position="114"/>
        <end position="136"/>
    </location>
</feature>
<feature type="transmembrane region" description="Helical" evidence="2">
    <location>
        <begin position="221"/>
        <end position="242"/>
    </location>
</feature>
<proteinExistence type="predicted"/>
<feature type="compositionally biased region" description="Polar residues" evidence="1">
    <location>
        <begin position="492"/>
        <end position="514"/>
    </location>
</feature>
<feature type="transmembrane region" description="Helical" evidence="2">
    <location>
        <begin position="181"/>
        <end position="201"/>
    </location>
</feature>
<dbReference type="OrthoDB" id="3021074at2759"/>
<feature type="region of interest" description="Disordered" evidence="1">
    <location>
        <begin position="303"/>
        <end position="328"/>
    </location>
</feature>
<evidence type="ECO:0000313" key="4">
    <source>
        <dbReference type="Proteomes" id="UP000284375"/>
    </source>
</evidence>
<sequence length="514" mass="55218">MGQVQGTSAIHGIVLAAAHVDGAIDMDVYGAFQFCAIGVLAGPSTVKLSKTYFNTPGRNMIFAWTVLVLAGDFAYNVDDACGLRCSINEGPWSPLRGGSTNNIYVIPAPDMLPFGTATLLAAACCIPAILSLVSMWDKILKTNWKRRFGNSPDSSDLNKLLSGTNAATPAKMMKTEGRIRFYLSMVEIPVFGAAVIAILIAGERNFFSYRVRYQTEPMASIGQWAPMVGTGLAALGSLYGLLAADTKEERHETAFTTKHCNFSHHHYTSSHPHCGNHSEPILSRLQASLDGERPVHQLTRHFDSSPAAAAAAQRRQSTPGIARRSTFPEIRGAAMNRGERNLRRSQTLVAADGNRKKVAGAFEWLGEKLGTPAPDAFDDSEFQTGPAADFPTIPAEAQRNPELRQIQISYNPPRDSQGHATPSSILGRQRSAAGSFAESSRSGIYLDRVSIEDLECQSSGERALARKDTLEVPKPVFPSPIPRNSSPSSASGTVSLANLDGSSPISKMPSNSGI</sequence>
<protein>
    <submittedName>
        <fullName evidence="3">Uncharacterized protein</fullName>
    </submittedName>
</protein>
<name>A0A423WJT1_CYTCH</name>
<dbReference type="Proteomes" id="UP000284375">
    <property type="component" value="Unassembled WGS sequence"/>
</dbReference>
<evidence type="ECO:0000313" key="3">
    <source>
        <dbReference type="EMBL" id="ROW03449.1"/>
    </source>
</evidence>
<feature type="compositionally biased region" description="Low complexity" evidence="1">
    <location>
        <begin position="482"/>
        <end position="491"/>
    </location>
</feature>
<reference evidence="3 4" key="1">
    <citation type="submission" date="2015-09" db="EMBL/GenBank/DDBJ databases">
        <title>Host preference determinants of Valsa canker pathogens revealed by comparative genomics.</title>
        <authorList>
            <person name="Yin Z."/>
            <person name="Huang L."/>
        </authorList>
    </citation>
    <scope>NUCLEOTIDE SEQUENCE [LARGE SCALE GENOMIC DNA]</scope>
    <source>
        <strain evidence="3 4">YSFL</strain>
    </source>
</reference>
<dbReference type="EMBL" id="LJZO01000003">
    <property type="protein sequence ID" value="ROW03449.1"/>
    <property type="molecule type" value="Genomic_DNA"/>
</dbReference>
<keyword evidence="2" id="KW-0472">Membrane</keyword>
<keyword evidence="4" id="KW-1185">Reference proteome</keyword>
<organism evidence="3 4">
    <name type="scientific">Cytospora chrysosperma</name>
    <name type="common">Cytospora canker fungus</name>
    <name type="synonym">Sphaeria chrysosperma</name>
    <dbReference type="NCBI Taxonomy" id="252740"/>
    <lineage>
        <taxon>Eukaryota</taxon>
        <taxon>Fungi</taxon>
        <taxon>Dikarya</taxon>
        <taxon>Ascomycota</taxon>
        <taxon>Pezizomycotina</taxon>
        <taxon>Sordariomycetes</taxon>
        <taxon>Sordariomycetidae</taxon>
        <taxon>Diaporthales</taxon>
        <taxon>Cytosporaceae</taxon>
        <taxon>Cytospora</taxon>
    </lineage>
</organism>
<dbReference type="AlphaFoldDB" id="A0A423WJT1"/>